<comment type="similarity">
    <text evidence="1">Belongs to the 'phage' integrase family.</text>
</comment>
<dbReference type="EMBL" id="JBHRSD010000008">
    <property type="protein sequence ID" value="MFC3031676.1"/>
    <property type="molecule type" value="Genomic_DNA"/>
</dbReference>
<organism evidence="6 7">
    <name type="scientific">Pseudoalteromonas fenneropenaei</name>
    <dbReference type="NCBI Taxonomy" id="1737459"/>
    <lineage>
        <taxon>Bacteria</taxon>
        <taxon>Pseudomonadati</taxon>
        <taxon>Pseudomonadota</taxon>
        <taxon>Gammaproteobacteria</taxon>
        <taxon>Alteromonadales</taxon>
        <taxon>Pseudoalteromonadaceae</taxon>
        <taxon>Pseudoalteromonas</taxon>
    </lineage>
</organism>
<dbReference type="Gene3D" id="3.30.160.390">
    <property type="entry name" value="Integrase, DNA-binding domain"/>
    <property type="match status" value="1"/>
</dbReference>
<evidence type="ECO:0000256" key="1">
    <source>
        <dbReference type="ARBA" id="ARBA00008857"/>
    </source>
</evidence>
<feature type="domain" description="Tyr recombinase" evidence="5">
    <location>
        <begin position="207"/>
        <end position="402"/>
    </location>
</feature>
<dbReference type="InterPro" id="IPR002104">
    <property type="entry name" value="Integrase_catalytic"/>
</dbReference>
<evidence type="ECO:0000313" key="7">
    <source>
        <dbReference type="Proteomes" id="UP001595453"/>
    </source>
</evidence>
<gene>
    <name evidence="6" type="ORF">ACFOEE_03985</name>
</gene>
<evidence type="ECO:0000256" key="2">
    <source>
        <dbReference type="ARBA" id="ARBA00022908"/>
    </source>
</evidence>
<dbReference type="RefSeq" id="WP_377121156.1">
    <property type="nucleotide sequence ID" value="NZ_JBHRSD010000008.1"/>
</dbReference>
<dbReference type="InterPro" id="IPR010998">
    <property type="entry name" value="Integrase_recombinase_N"/>
</dbReference>
<dbReference type="InterPro" id="IPR013762">
    <property type="entry name" value="Integrase-like_cat_sf"/>
</dbReference>
<evidence type="ECO:0000256" key="3">
    <source>
        <dbReference type="ARBA" id="ARBA00023125"/>
    </source>
</evidence>
<evidence type="ECO:0000313" key="6">
    <source>
        <dbReference type="EMBL" id="MFC3031676.1"/>
    </source>
</evidence>
<comment type="caution">
    <text evidence="6">The sequence shown here is derived from an EMBL/GenBank/DDBJ whole genome shotgun (WGS) entry which is preliminary data.</text>
</comment>
<evidence type="ECO:0000256" key="4">
    <source>
        <dbReference type="ARBA" id="ARBA00023172"/>
    </source>
</evidence>
<dbReference type="InterPro" id="IPR053876">
    <property type="entry name" value="Phage_int_M"/>
</dbReference>
<dbReference type="InterPro" id="IPR038488">
    <property type="entry name" value="Integrase_DNA-bd_sf"/>
</dbReference>
<keyword evidence="7" id="KW-1185">Reference proteome</keyword>
<dbReference type="InterPro" id="IPR025166">
    <property type="entry name" value="Integrase_DNA_bind_dom"/>
</dbReference>
<accession>A0ABV7CGJ2</accession>
<dbReference type="Proteomes" id="UP001595453">
    <property type="component" value="Unassembled WGS sequence"/>
</dbReference>
<reference evidence="7" key="1">
    <citation type="journal article" date="2019" name="Int. J. Syst. Evol. Microbiol.">
        <title>The Global Catalogue of Microorganisms (GCM) 10K type strain sequencing project: providing services to taxonomists for standard genome sequencing and annotation.</title>
        <authorList>
            <consortium name="The Broad Institute Genomics Platform"/>
            <consortium name="The Broad Institute Genome Sequencing Center for Infectious Disease"/>
            <person name="Wu L."/>
            <person name="Ma J."/>
        </authorList>
    </citation>
    <scope>NUCLEOTIDE SEQUENCE [LARGE SCALE GENOMIC DNA]</scope>
    <source>
        <strain evidence="7">KCTC 42730</strain>
    </source>
</reference>
<dbReference type="Pfam" id="PF22022">
    <property type="entry name" value="Phage_int_M"/>
    <property type="match status" value="1"/>
</dbReference>
<dbReference type="InterPro" id="IPR011010">
    <property type="entry name" value="DNA_brk_join_enz"/>
</dbReference>
<keyword evidence="2" id="KW-0229">DNA integration</keyword>
<dbReference type="PANTHER" id="PTHR30629">
    <property type="entry name" value="PROPHAGE INTEGRASE"/>
    <property type="match status" value="1"/>
</dbReference>
<keyword evidence="3" id="KW-0238">DNA-binding</keyword>
<dbReference type="Pfam" id="PF00589">
    <property type="entry name" value="Phage_integrase"/>
    <property type="match status" value="1"/>
</dbReference>
<dbReference type="Gene3D" id="1.10.443.10">
    <property type="entry name" value="Intergrase catalytic core"/>
    <property type="match status" value="1"/>
</dbReference>
<dbReference type="InterPro" id="IPR050808">
    <property type="entry name" value="Phage_Integrase"/>
</dbReference>
<dbReference type="PROSITE" id="PS51898">
    <property type="entry name" value="TYR_RECOMBINASE"/>
    <property type="match status" value="1"/>
</dbReference>
<sequence>MAKLTVKEVETFIKSSREAIERGESNKFKKSDGNGLTLIVAKNCEPFWMLRYTLGSKRSEISLGKYELLKLKEARSKSYELLKQIDAGIDPIQVRKLNKAAPLNTITDLFLDWQKGNEKRLKNPQIPQRVFKKDILPLIGKYQVKTVGPLDIKKVIETVADSNRPTIANDVLLYLKQLFNHGMKLGVATSNPAIPFSLNDAGGMEKGRDRALSFAEVEQFFRIMREQDEAISRENYLAFALLVCLGVRKLELIQAQWKEFDLESATWSLPAERSKTSNGYTIPLAPTIVEWLKELKIRSCGSPYVFPSRRRAKNPFMGTDTLNRALSKLFGIDPGKEKQPDNVMGDIAHFTVHDLRRTCRSLLAELKVPPHIAERCLNHKLRGVEGIYDKYDYFDERKDALEQLASRLVEYINVHH</sequence>
<dbReference type="Pfam" id="PF13356">
    <property type="entry name" value="Arm-DNA-bind_3"/>
    <property type="match status" value="1"/>
</dbReference>
<dbReference type="CDD" id="cd00801">
    <property type="entry name" value="INT_P4_C"/>
    <property type="match status" value="1"/>
</dbReference>
<dbReference type="SUPFAM" id="SSF56349">
    <property type="entry name" value="DNA breaking-rejoining enzymes"/>
    <property type="match status" value="1"/>
</dbReference>
<dbReference type="PANTHER" id="PTHR30629:SF2">
    <property type="entry name" value="PROPHAGE INTEGRASE INTS-RELATED"/>
    <property type="match status" value="1"/>
</dbReference>
<name>A0ABV7CGJ2_9GAMM</name>
<keyword evidence="4" id="KW-0233">DNA recombination</keyword>
<proteinExistence type="inferred from homology"/>
<dbReference type="Gene3D" id="1.10.150.130">
    <property type="match status" value="1"/>
</dbReference>
<evidence type="ECO:0000259" key="5">
    <source>
        <dbReference type="PROSITE" id="PS51898"/>
    </source>
</evidence>
<protein>
    <submittedName>
        <fullName evidence="6">Tyrosine-type recombinase/integrase</fullName>
    </submittedName>
</protein>